<dbReference type="Gene3D" id="3.30.70.270">
    <property type="match status" value="1"/>
</dbReference>
<dbReference type="InterPro" id="IPR043502">
    <property type="entry name" value="DNA/RNA_pol_sf"/>
</dbReference>
<evidence type="ECO:0000256" key="5">
    <source>
        <dbReference type="ARBA" id="ARBA00022842"/>
    </source>
</evidence>
<gene>
    <name evidence="11" type="ORF">H9661_11470</name>
</gene>
<keyword evidence="4" id="KW-0479">Metal-binding</keyword>
<evidence type="ECO:0000256" key="7">
    <source>
        <dbReference type="ARBA" id="ARBA00023118"/>
    </source>
</evidence>
<comment type="catalytic activity">
    <reaction evidence="9">
        <text>DNA(n) + a 2'-deoxyribonucleoside 5'-triphosphate = DNA(n+1) + diphosphate</text>
        <dbReference type="Rhea" id="RHEA:22508"/>
        <dbReference type="Rhea" id="RHEA-COMP:17339"/>
        <dbReference type="Rhea" id="RHEA-COMP:17340"/>
        <dbReference type="ChEBI" id="CHEBI:33019"/>
        <dbReference type="ChEBI" id="CHEBI:61560"/>
        <dbReference type="ChEBI" id="CHEBI:173112"/>
        <dbReference type="EC" id="2.7.7.49"/>
    </reaction>
</comment>
<dbReference type="CDD" id="cd03487">
    <property type="entry name" value="RT_Bac_retron_II"/>
    <property type="match status" value="1"/>
</dbReference>
<sequence length="307" mass="35920">MSLLQRMSSELRLDPDFIMSTVNSTKKYRIYKKGSKFIYNSSGELKTLQYWLNSKIFSILEYSKFTAAYQKGCSIKKNASIHSKSNYILHTDIENFFNNITEYHINILLEEINQLGKSDKELIKKIILYKGHLVIGSVSAPHISNCVMYKFDIELYDTIINNTNMKYTRYADDITISSKEYITHDVIKKVEALLVKYKFSINNNKTYFSSRATRRRVTGITIDNSTNELSLGHKKYKFIKKEIYNFLVKEQGCKDKILGNLAFIKDINSKKYDELKSVYLKYDKEGIVFSKEEKDIELKDEHEISSY</sequence>
<dbReference type="PANTHER" id="PTHR34047">
    <property type="entry name" value="NUCLEAR INTRON MATURASE 1, MITOCHONDRIAL-RELATED"/>
    <property type="match status" value="1"/>
</dbReference>
<reference evidence="11 12" key="1">
    <citation type="submission" date="2020-08" db="EMBL/GenBank/DDBJ databases">
        <title>A Genomic Blueprint of the Chicken Gut Microbiome.</title>
        <authorList>
            <person name="Gilroy R."/>
            <person name="Ravi A."/>
            <person name="Getino M."/>
            <person name="Pursley I."/>
            <person name="Horton D.L."/>
            <person name="Alikhan N.-F."/>
            <person name="Baker D."/>
            <person name="Gharbi K."/>
            <person name="Hall N."/>
            <person name="Watson M."/>
            <person name="Adriaenssens E.M."/>
            <person name="Foster-Nyarko E."/>
            <person name="Jarju S."/>
            <person name="Secka A."/>
            <person name="Antonio M."/>
            <person name="Oren A."/>
            <person name="Chaudhuri R."/>
            <person name="La Ragione R.M."/>
            <person name="Hildebrand F."/>
            <person name="Pallen M.J."/>
        </authorList>
    </citation>
    <scope>NUCLEOTIDE SEQUENCE [LARGE SCALE GENOMIC DNA]</scope>
    <source>
        <strain evidence="11 12">Sa3CVN1</strain>
    </source>
</reference>
<dbReference type="InterPro" id="IPR043128">
    <property type="entry name" value="Rev_trsase/Diguanyl_cyclase"/>
</dbReference>
<dbReference type="InterPro" id="IPR000123">
    <property type="entry name" value="Reverse_transcriptase_msDNA"/>
</dbReference>
<dbReference type="InterPro" id="IPR000477">
    <property type="entry name" value="RT_dom"/>
</dbReference>
<keyword evidence="5" id="KW-0460">Magnesium</keyword>
<keyword evidence="6 11" id="KW-0695">RNA-directed DNA polymerase</keyword>
<evidence type="ECO:0000256" key="9">
    <source>
        <dbReference type="ARBA" id="ARBA00048173"/>
    </source>
</evidence>
<dbReference type="EMBL" id="JACSRA010000017">
    <property type="protein sequence ID" value="MBD7911976.1"/>
    <property type="molecule type" value="Genomic_DNA"/>
</dbReference>
<feature type="domain" description="Reverse transcriptase" evidence="10">
    <location>
        <begin position="1"/>
        <end position="222"/>
    </location>
</feature>
<evidence type="ECO:0000259" key="10">
    <source>
        <dbReference type="PROSITE" id="PS50878"/>
    </source>
</evidence>
<dbReference type="InterPro" id="IPR051083">
    <property type="entry name" value="GrpII_Intron_Splice-Mob/Def"/>
</dbReference>
<dbReference type="Pfam" id="PF00078">
    <property type="entry name" value="RVT_1"/>
    <property type="match status" value="1"/>
</dbReference>
<evidence type="ECO:0000256" key="3">
    <source>
        <dbReference type="ARBA" id="ARBA00022695"/>
    </source>
</evidence>
<organism evidence="11 12">
    <name type="scientific">Clostridium cibarium</name>
    <dbReference type="NCBI Taxonomy" id="2762247"/>
    <lineage>
        <taxon>Bacteria</taxon>
        <taxon>Bacillati</taxon>
        <taxon>Bacillota</taxon>
        <taxon>Clostridia</taxon>
        <taxon>Eubacteriales</taxon>
        <taxon>Clostridiaceae</taxon>
        <taxon>Clostridium</taxon>
    </lineage>
</organism>
<keyword evidence="12" id="KW-1185">Reference proteome</keyword>
<dbReference type="PROSITE" id="PS50878">
    <property type="entry name" value="RT_POL"/>
    <property type="match status" value="1"/>
</dbReference>
<keyword evidence="3" id="KW-0548">Nucleotidyltransferase</keyword>
<dbReference type="Proteomes" id="UP000627781">
    <property type="component" value="Unassembled WGS sequence"/>
</dbReference>
<evidence type="ECO:0000256" key="2">
    <source>
        <dbReference type="ARBA" id="ARBA00022679"/>
    </source>
</evidence>
<evidence type="ECO:0000313" key="12">
    <source>
        <dbReference type="Proteomes" id="UP000627781"/>
    </source>
</evidence>
<evidence type="ECO:0000256" key="4">
    <source>
        <dbReference type="ARBA" id="ARBA00022723"/>
    </source>
</evidence>
<evidence type="ECO:0000256" key="8">
    <source>
        <dbReference type="ARBA" id="ARBA00034120"/>
    </source>
</evidence>
<dbReference type="SUPFAM" id="SSF56672">
    <property type="entry name" value="DNA/RNA polymerases"/>
    <property type="match status" value="1"/>
</dbReference>
<evidence type="ECO:0000256" key="1">
    <source>
        <dbReference type="ARBA" id="ARBA00012493"/>
    </source>
</evidence>
<dbReference type="EC" id="2.7.7.49" evidence="1"/>
<dbReference type="PRINTS" id="PR00866">
    <property type="entry name" value="RNADNAPOLMS"/>
</dbReference>
<name>A0ABR8PUX9_9CLOT</name>
<keyword evidence="2" id="KW-0808">Transferase</keyword>
<dbReference type="RefSeq" id="WP_191768863.1">
    <property type="nucleotide sequence ID" value="NZ_JACSRA010000017.1"/>
</dbReference>
<comment type="similarity">
    <text evidence="8">Belongs to the bacterial reverse transcriptase family.</text>
</comment>
<keyword evidence="7" id="KW-0051">Antiviral defense</keyword>
<proteinExistence type="inferred from homology"/>
<dbReference type="GO" id="GO:0003964">
    <property type="term" value="F:RNA-directed DNA polymerase activity"/>
    <property type="evidence" value="ECO:0007669"/>
    <property type="project" value="UniProtKB-KW"/>
</dbReference>
<comment type="caution">
    <text evidence="11">The sequence shown here is derived from an EMBL/GenBank/DDBJ whole genome shotgun (WGS) entry which is preliminary data.</text>
</comment>
<protein>
    <recommendedName>
        <fullName evidence="1">RNA-directed DNA polymerase</fullName>
        <ecNumber evidence="1">2.7.7.49</ecNumber>
    </recommendedName>
</protein>
<dbReference type="PANTHER" id="PTHR34047:SF7">
    <property type="entry name" value="RNA-DIRECTED DNA POLYMERASE"/>
    <property type="match status" value="1"/>
</dbReference>
<accession>A0ABR8PUX9</accession>
<evidence type="ECO:0000256" key="6">
    <source>
        <dbReference type="ARBA" id="ARBA00022918"/>
    </source>
</evidence>
<evidence type="ECO:0000313" key="11">
    <source>
        <dbReference type="EMBL" id="MBD7911976.1"/>
    </source>
</evidence>